<accession>A0AC35FTB0</accession>
<evidence type="ECO:0000313" key="2">
    <source>
        <dbReference type="WBParaSite" id="PS1159_v2.g20573.t1"/>
    </source>
</evidence>
<proteinExistence type="predicted"/>
<dbReference type="WBParaSite" id="PS1159_v2.g20573.t1">
    <property type="protein sequence ID" value="PS1159_v2.g20573.t1"/>
    <property type="gene ID" value="PS1159_v2.g20573"/>
</dbReference>
<organism evidence="1 2">
    <name type="scientific">Panagrolaimus sp. PS1159</name>
    <dbReference type="NCBI Taxonomy" id="55785"/>
    <lineage>
        <taxon>Eukaryota</taxon>
        <taxon>Metazoa</taxon>
        <taxon>Ecdysozoa</taxon>
        <taxon>Nematoda</taxon>
        <taxon>Chromadorea</taxon>
        <taxon>Rhabditida</taxon>
        <taxon>Tylenchina</taxon>
        <taxon>Panagrolaimomorpha</taxon>
        <taxon>Panagrolaimoidea</taxon>
        <taxon>Panagrolaimidae</taxon>
        <taxon>Panagrolaimus</taxon>
    </lineage>
</organism>
<name>A0AC35FTB0_9BILA</name>
<sequence>MILLNTNDPTNFSYAAVPCLTEFSSSSGISITYTIEDELPGEFVDIYSLHGENVFETETIECIAERRFSFKGINHCRIGIGTNDAKCILVMGKSSIENGEVLVVRPIAANPLQTEKYPDKCFDKEIAELEQLCKNHPNELLPFPNCVPFINENGIYYLLGRIRDSNLYFETEFIGSICLTKNGGTKVELINMKGNDAIKSIRKIINRDLLVGWCSYVTQRRTAAWMSFVVQKESGHWRYKLQHCALVLCGMLIRYIGKPLISLSWLDGGFCGSLFANFYMWLIPGLVPNLGPSPDFILLALDMKDWKFRHVPFQGGETEFRTMSSQIMVDSTSNGSLIVTEVSPLAHRMRISRISNPFRIKPLYEIAFEACTDLMPELLKNPALLRLQNIYNSGGCTLYS</sequence>
<evidence type="ECO:0000313" key="1">
    <source>
        <dbReference type="Proteomes" id="UP000887580"/>
    </source>
</evidence>
<dbReference type="Proteomes" id="UP000887580">
    <property type="component" value="Unplaced"/>
</dbReference>
<protein>
    <submittedName>
        <fullName evidence="2">Uncharacterized protein</fullName>
    </submittedName>
</protein>
<reference evidence="2" key="1">
    <citation type="submission" date="2022-11" db="UniProtKB">
        <authorList>
            <consortium name="WormBaseParasite"/>
        </authorList>
    </citation>
    <scope>IDENTIFICATION</scope>
</reference>